<accession>A0A9E8NHB0</accession>
<protein>
    <submittedName>
        <fullName evidence="2">DUF3570 domain-containing protein</fullName>
    </submittedName>
</protein>
<sequence>MKKITYTVAALLSFFGSARAQSTDTTGYQPKKLKIEEVNFVSGYYSQNGNNSAITGGIGTEKLYDFANSLEIRLSKTDRRNRVHTISGEVNIDFYSSASQDNIDPLTISSASRTDKHIYPSLSWNMKNDANHTTKGATFSYSTEYDYKSLGFGINFSKSSKDNNREITLKANTFQDTYTVILPSDLRPSGYSSGAEGDKSNLYYKPRNTYNGSIALSQVVNKSLQLLFITEPTYQEGLLSTPFHRTYFTDGSEKVEKLPGSRFKLPLGIRGSYFVGDRVVLRGFYRFYADNWGMTAHTVSLEAPVKITPFLSLSPFYRFNSQNGVKYFAAYKQHSPDATYYTSDYDLSSFQSHFGGLGIRLAPPGGVMGIRHFASIEVRYGHFYRNAGTGMQSDMLTMAVKFK</sequence>
<evidence type="ECO:0000256" key="1">
    <source>
        <dbReference type="SAM" id="SignalP"/>
    </source>
</evidence>
<dbReference type="EMBL" id="CP112998">
    <property type="protein sequence ID" value="WAC14976.1"/>
    <property type="molecule type" value="Genomic_DNA"/>
</dbReference>
<feature type="chain" id="PRO_5038497009" evidence="1">
    <location>
        <begin position="21"/>
        <end position="403"/>
    </location>
</feature>
<dbReference type="AlphaFoldDB" id="A0A9E8NHB0"/>
<reference evidence="2" key="1">
    <citation type="submission" date="2022-11" db="EMBL/GenBank/DDBJ databases">
        <title>Dyadobacter pollutisoli sp. nov., isolated from plastic dumped soil.</title>
        <authorList>
            <person name="Kim J.M."/>
            <person name="Kim K.R."/>
            <person name="Lee J.K."/>
            <person name="Hao L."/>
            <person name="Jeon C.O."/>
        </authorList>
    </citation>
    <scope>NUCLEOTIDE SEQUENCE</scope>
    <source>
        <strain evidence="2">U1</strain>
    </source>
</reference>
<dbReference type="Proteomes" id="UP001164653">
    <property type="component" value="Chromosome"/>
</dbReference>
<dbReference type="KEGG" id="dpf:ON006_13625"/>
<evidence type="ECO:0000313" key="3">
    <source>
        <dbReference type="Proteomes" id="UP001164653"/>
    </source>
</evidence>
<keyword evidence="3" id="KW-1185">Reference proteome</keyword>
<keyword evidence="1" id="KW-0732">Signal</keyword>
<dbReference type="InterPro" id="IPR021953">
    <property type="entry name" value="DUF3570"/>
</dbReference>
<evidence type="ECO:0000313" key="2">
    <source>
        <dbReference type="EMBL" id="WAC14976.1"/>
    </source>
</evidence>
<organism evidence="2 3">
    <name type="scientific">Dyadobacter pollutisoli</name>
    <dbReference type="NCBI Taxonomy" id="2910158"/>
    <lineage>
        <taxon>Bacteria</taxon>
        <taxon>Pseudomonadati</taxon>
        <taxon>Bacteroidota</taxon>
        <taxon>Cytophagia</taxon>
        <taxon>Cytophagales</taxon>
        <taxon>Spirosomataceae</taxon>
        <taxon>Dyadobacter</taxon>
    </lineage>
</organism>
<proteinExistence type="predicted"/>
<name>A0A9E8NHB0_9BACT</name>
<dbReference type="RefSeq" id="WP_244820343.1">
    <property type="nucleotide sequence ID" value="NZ_CP112998.1"/>
</dbReference>
<gene>
    <name evidence="2" type="ORF">ON006_13625</name>
</gene>
<dbReference type="Pfam" id="PF12094">
    <property type="entry name" value="DUF3570"/>
    <property type="match status" value="1"/>
</dbReference>
<feature type="signal peptide" evidence="1">
    <location>
        <begin position="1"/>
        <end position="20"/>
    </location>
</feature>